<evidence type="ECO:0008006" key="5">
    <source>
        <dbReference type="Google" id="ProtNLM"/>
    </source>
</evidence>
<sequence length="104" mass="12527">MESLKRIKKMVQKQLVLAELEINKNSKLYEELENKDRGLIDDIHMREYLREKVAWERVKYAIENILGGINLEIKSKEHEESEDYKIFQLILEELERDKPIDVQI</sequence>
<gene>
    <name evidence="4" type="ORF">BN1095_690033</name>
    <name evidence="3" type="ORF">BN1096_920001</name>
    <name evidence="2" type="ORF">BN1097_530062</name>
</gene>
<organism evidence="2">
    <name type="scientific">Clostridioides difficile</name>
    <name type="common">Peptoclostridium difficile</name>
    <dbReference type="NCBI Taxonomy" id="1496"/>
    <lineage>
        <taxon>Bacteria</taxon>
        <taxon>Bacillati</taxon>
        <taxon>Bacillota</taxon>
        <taxon>Clostridia</taxon>
        <taxon>Peptostreptococcales</taxon>
        <taxon>Peptostreptococcaceae</taxon>
        <taxon>Clostridioides</taxon>
    </lineage>
</organism>
<keyword evidence="1" id="KW-0175">Coiled coil</keyword>
<reference evidence="2" key="1">
    <citation type="submission" date="2014-07" db="EMBL/GenBank/DDBJ databases">
        <authorList>
            <person name="Monot Marc"/>
        </authorList>
    </citation>
    <scope>NUCLEOTIDE SEQUENCE</scope>
    <source>
        <strain evidence="4">7032989</strain>
        <strain evidence="2">7032994</strain>
    </source>
</reference>
<dbReference type="RefSeq" id="WP_015984883.1">
    <property type="nucleotide sequence ID" value="NZ_BIOI01000015.1"/>
</dbReference>
<dbReference type="AlphaFoldDB" id="A0A069A4R7"/>
<feature type="coiled-coil region" evidence="1">
    <location>
        <begin position="1"/>
        <end position="35"/>
    </location>
</feature>
<evidence type="ECO:0000256" key="1">
    <source>
        <dbReference type="SAM" id="Coils"/>
    </source>
</evidence>
<accession>A0A069A4R7</accession>
<evidence type="ECO:0000313" key="4">
    <source>
        <dbReference type="EMBL" id="CDT73713.1"/>
    </source>
</evidence>
<name>A0A069A4R7_CLODI</name>
<proteinExistence type="predicted"/>
<dbReference type="EMBL" id="LK932549">
    <property type="protein sequence ID" value="CDS90505.1"/>
    <property type="molecule type" value="Genomic_DNA"/>
</dbReference>
<evidence type="ECO:0000313" key="3">
    <source>
        <dbReference type="EMBL" id="CDS90505.1"/>
    </source>
</evidence>
<evidence type="ECO:0000313" key="2">
    <source>
        <dbReference type="EMBL" id="CDS85682.1"/>
    </source>
</evidence>
<dbReference type="EMBL" id="LK932391">
    <property type="protein sequence ID" value="CDS85682.1"/>
    <property type="molecule type" value="Genomic_DNA"/>
</dbReference>
<protein>
    <recommendedName>
        <fullName evidence="5">Phage protein</fullName>
    </recommendedName>
</protein>
<dbReference type="EMBL" id="LK933393">
    <property type="protein sequence ID" value="CDT73713.1"/>
    <property type="molecule type" value="Genomic_DNA"/>
</dbReference>